<keyword evidence="2" id="KW-0812">Transmembrane</keyword>
<name>A0A448XGD9_9PLAT</name>
<feature type="region of interest" description="Disordered" evidence="1">
    <location>
        <begin position="216"/>
        <end position="238"/>
    </location>
</feature>
<proteinExistence type="predicted"/>
<feature type="compositionally biased region" description="Polar residues" evidence="1">
    <location>
        <begin position="82"/>
        <end position="95"/>
    </location>
</feature>
<accession>A0A448XGD9</accession>
<reference evidence="3" key="1">
    <citation type="submission" date="2018-11" db="EMBL/GenBank/DDBJ databases">
        <authorList>
            <consortium name="Pathogen Informatics"/>
        </authorList>
    </citation>
    <scope>NUCLEOTIDE SEQUENCE</scope>
</reference>
<feature type="compositionally biased region" description="Basic residues" evidence="1">
    <location>
        <begin position="219"/>
        <end position="238"/>
    </location>
</feature>
<organism evidence="3 4">
    <name type="scientific">Protopolystoma xenopodis</name>
    <dbReference type="NCBI Taxonomy" id="117903"/>
    <lineage>
        <taxon>Eukaryota</taxon>
        <taxon>Metazoa</taxon>
        <taxon>Spiralia</taxon>
        <taxon>Lophotrochozoa</taxon>
        <taxon>Platyhelminthes</taxon>
        <taxon>Monogenea</taxon>
        <taxon>Polyopisthocotylea</taxon>
        <taxon>Polystomatidea</taxon>
        <taxon>Polystomatidae</taxon>
        <taxon>Protopolystoma</taxon>
    </lineage>
</organism>
<feature type="region of interest" description="Disordered" evidence="1">
    <location>
        <begin position="82"/>
        <end position="101"/>
    </location>
</feature>
<evidence type="ECO:0000256" key="1">
    <source>
        <dbReference type="SAM" id="MobiDB-lite"/>
    </source>
</evidence>
<protein>
    <submittedName>
        <fullName evidence="3">Uncharacterized protein</fullName>
    </submittedName>
</protein>
<dbReference type="Gene3D" id="1.20.1070.10">
    <property type="entry name" value="Rhodopsin 7-helix transmembrane proteins"/>
    <property type="match status" value="1"/>
</dbReference>
<evidence type="ECO:0000313" key="3">
    <source>
        <dbReference type="EMBL" id="VEL35806.1"/>
    </source>
</evidence>
<dbReference type="EMBL" id="CAAALY010250733">
    <property type="protein sequence ID" value="VEL35806.1"/>
    <property type="molecule type" value="Genomic_DNA"/>
</dbReference>
<comment type="caution">
    <text evidence="3">The sequence shown here is derived from an EMBL/GenBank/DDBJ whole genome shotgun (WGS) entry which is preliminary data.</text>
</comment>
<feature type="transmembrane region" description="Helical" evidence="2">
    <location>
        <begin position="131"/>
        <end position="153"/>
    </location>
</feature>
<dbReference type="Proteomes" id="UP000784294">
    <property type="component" value="Unassembled WGS sequence"/>
</dbReference>
<keyword evidence="2" id="KW-1133">Transmembrane helix</keyword>
<dbReference type="AlphaFoldDB" id="A0A448XGD9"/>
<gene>
    <name evidence="3" type="ORF">PXEA_LOCUS29246</name>
</gene>
<keyword evidence="2" id="KW-0472">Membrane</keyword>
<sequence>MASLYLVRHVILTKPSLGWYGKCCYSQPVVLPVRLSAVQSCPVTSPFRAGHSSPVASNLPRIPSSVSTAANAGLTNLTVPITSSSGPVSRPQSQPILPPSESEDVWHQFQARLEACCRRVGRGYCQHASRCLTVALLLGLLLILTKHLVVFRYVDLDSRMGCYSQAPAEWRDYFDFVTQAVLSYCIIFPANIIVYRAIRRHQQSLTRMRMSAIRGSQSHQHHHHQLHPQHQYNPHKGRRIQPCTTATVTQRQNQIQAGGVERIPSCTQLHSIFPLRLRIHT</sequence>
<evidence type="ECO:0000313" key="4">
    <source>
        <dbReference type="Proteomes" id="UP000784294"/>
    </source>
</evidence>
<keyword evidence="4" id="KW-1185">Reference proteome</keyword>
<feature type="transmembrane region" description="Helical" evidence="2">
    <location>
        <begin position="173"/>
        <end position="198"/>
    </location>
</feature>
<evidence type="ECO:0000256" key="2">
    <source>
        <dbReference type="SAM" id="Phobius"/>
    </source>
</evidence>